<proteinExistence type="predicted"/>
<evidence type="ECO:0000313" key="2">
    <source>
        <dbReference type="Proteomes" id="UP001055072"/>
    </source>
</evidence>
<protein>
    <submittedName>
        <fullName evidence="1">Uncharacterized protein</fullName>
    </submittedName>
</protein>
<evidence type="ECO:0000313" key="1">
    <source>
        <dbReference type="EMBL" id="KAI0090632.1"/>
    </source>
</evidence>
<accession>A0ACB8U8B6</accession>
<organism evidence="1 2">
    <name type="scientific">Irpex rosettiformis</name>
    <dbReference type="NCBI Taxonomy" id="378272"/>
    <lineage>
        <taxon>Eukaryota</taxon>
        <taxon>Fungi</taxon>
        <taxon>Dikarya</taxon>
        <taxon>Basidiomycota</taxon>
        <taxon>Agaricomycotina</taxon>
        <taxon>Agaricomycetes</taxon>
        <taxon>Polyporales</taxon>
        <taxon>Irpicaceae</taxon>
        <taxon>Irpex</taxon>
    </lineage>
</organism>
<gene>
    <name evidence="1" type="ORF">BDY19DRAFT_936300</name>
</gene>
<sequence length="104" mass="11075">MLFKAIVTFATFTLSVVSVIAAPTGDTRASALVKKAQPLDLCWRYAVRYVFLTADSSVRSSSSPKHLPSDYFFPALVFSLAVCSATPVSVSPCSAGSSRPPLSR</sequence>
<name>A0ACB8U8B6_9APHY</name>
<keyword evidence="2" id="KW-1185">Reference proteome</keyword>
<reference evidence="1" key="1">
    <citation type="journal article" date="2021" name="Environ. Microbiol.">
        <title>Gene family expansions and transcriptome signatures uncover fungal adaptations to wood decay.</title>
        <authorList>
            <person name="Hage H."/>
            <person name="Miyauchi S."/>
            <person name="Viragh M."/>
            <person name="Drula E."/>
            <person name="Min B."/>
            <person name="Chaduli D."/>
            <person name="Navarro D."/>
            <person name="Favel A."/>
            <person name="Norest M."/>
            <person name="Lesage-Meessen L."/>
            <person name="Balint B."/>
            <person name="Merenyi Z."/>
            <person name="de Eugenio L."/>
            <person name="Morin E."/>
            <person name="Martinez A.T."/>
            <person name="Baldrian P."/>
            <person name="Stursova M."/>
            <person name="Martinez M.J."/>
            <person name="Novotny C."/>
            <person name="Magnuson J.K."/>
            <person name="Spatafora J.W."/>
            <person name="Maurice S."/>
            <person name="Pangilinan J."/>
            <person name="Andreopoulos W."/>
            <person name="LaButti K."/>
            <person name="Hundley H."/>
            <person name="Na H."/>
            <person name="Kuo A."/>
            <person name="Barry K."/>
            <person name="Lipzen A."/>
            <person name="Henrissat B."/>
            <person name="Riley R."/>
            <person name="Ahrendt S."/>
            <person name="Nagy L.G."/>
            <person name="Grigoriev I.V."/>
            <person name="Martin F."/>
            <person name="Rosso M.N."/>
        </authorList>
    </citation>
    <scope>NUCLEOTIDE SEQUENCE</scope>
    <source>
        <strain evidence="1">CBS 384.51</strain>
    </source>
</reference>
<dbReference type="Proteomes" id="UP001055072">
    <property type="component" value="Unassembled WGS sequence"/>
</dbReference>
<comment type="caution">
    <text evidence="1">The sequence shown here is derived from an EMBL/GenBank/DDBJ whole genome shotgun (WGS) entry which is preliminary data.</text>
</comment>
<dbReference type="EMBL" id="MU274907">
    <property type="protein sequence ID" value="KAI0090632.1"/>
    <property type="molecule type" value="Genomic_DNA"/>
</dbReference>